<protein>
    <recommendedName>
        <fullName evidence="1">STAS domain-containing protein</fullName>
    </recommendedName>
</protein>
<accession>A0A8J5V7G7</accession>
<evidence type="ECO:0000313" key="3">
    <source>
        <dbReference type="Proteomes" id="UP000729913"/>
    </source>
</evidence>
<name>A0A8J5V7G7_9HYME</name>
<dbReference type="PANTHER" id="PTHR19288">
    <property type="entry name" value="4-NITROPHENYLPHOSPHATASE-RELATED"/>
    <property type="match status" value="1"/>
</dbReference>
<dbReference type="PROSITE" id="PS50801">
    <property type="entry name" value="STAS"/>
    <property type="match status" value="1"/>
</dbReference>
<dbReference type="InterPro" id="IPR002645">
    <property type="entry name" value="STAS_dom"/>
</dbReference>
<keyword evidence="3" id="KW-1185">Reference proteome</keyword>
<reference evidence="2" key="2">
    <citation type="submission" date="2021-04" db="EMBL/GenBank/DDBJ databases">
        <title>Genome-wide patterns of bracovirus chromosomal integration into multiple host tissues during parasitism.</title>
        <authorList>
            <person name="Chebbi M.A.C."/>
        </authorList>
    </citation>
    <scope>NUCLEOTIDE SEQUENCE</scope>
    <source>
        <tissue evidence="2">Whole body</tissue>
    </source>
</reference>
<gene>
    <name evidence="2" type="ORF">G9C98_004121</name>
</gene>
<dbReference type="GO" id="GO:0016791">
    <property type="term" value="F:phosphatase activity"/>
    <property type="evidence" value="ECO:0007669"/>
    <property type="project" value="TreeGrafter"/>
</dbReference>
<dbReference type="AlphaFoldDB" id="A0A8J5V7G7"/>
<dbReference type="OrthoDB" id="426235at2759"/>
<organism evidence="2 3">
    <name type="scientific">Cotesia typhae</name>
    <dbReference type="NCBI Taxonomy" id="2053667"/>
    <lineage>
        <taxon>Eukaryota</taxon>
        <taxon>Metazoa</taxon>
        <taxon>Ecdysozoa</taxon>
        <taxon>Arthropoda</taxon>
        <taxon>Hexapoda</taxon>
        <taxon>Insecta</taxon>
        <taxon>Pterygota</taxon>
        <taxon>Neoptera</taxon>
        <taxon>Endopterygota</taxon>
        <taxon>Hymenoptera</taxon>
        <taxon>Apocrita</taxon>
        <taxon>Ichneumonoidea</taxon>
        <taxon>Braconidae</taxon>
        <taxon>Microgastrinae</taxon>
        <taxon>Cotesia</taxon>
    </lineage>
</organism>
<feature type="domain" description="STAS" evidence="1">
    <location>
        <begin position="1"/>
        <end position="81"/>
    </location>
</feature>
<dbReference type="Pfam" id="PF13242">
    <property type="entry name" value="Hydrolase_like"/>
    <property type="match status" value="1"/>
</dbReference>
<dbReference type="GO" id="GO:0005737">
    <property type="term" value="C:cytoplasm"/>
    <property type="evidence" value="ECO:0007669"/>
    <property type="project" value="TreeGrafter"/>
</dbReference>
<comment type="caution">
    <text evidence="2">The sequence shown here is derived from an EMBL/GenBank/DDBJ whole genome shotgun (WGS) entry which is preliminary data.</text>
</comment>
<proteinExistence type="predicted"/>
<dbReference type="EMBL" id="JAAOIC020000048">
    <property type="protein sequence ID" value="KAG8036799.1"/>
    <property type="molecule type" value="Genomic_DNA"/>
</dbReference>
<dbReference type="Pfam" id="PF13344">
    <property type="entry name" value="Hydrolase_6"/>
    <property type="match status" value="1"/>
</dbReference>
<dbReference type="PANTHER" id="PTHR19288:SF46">
    <property type="entry name" value="HALOACID DEHALOGENASE-LIKE HYDROLASE DOMAIN-CONTAINING PROTEIN 2"/>
    <property type="match status" value="1"/>
</dbReference>
<evidence type="ECO:0000259" key="1">
    <source>
        <dbReference type="PROSITE" id="PS50801"/>
    </source>
</evidence>
<dbReference type="Proteomes" id="UP000729913">
    <property type="component" value="Unassembled WGS sequence"/>
</dbReference>
<evidence type="ECO:0000313" key="2">
    <source>
        <dbReference type="EMBL" id="KAG8036799.1"/>
    </source>
</evidence>
<dbReference type="InterPro" id="IPR006357">
    <property type="entry name" value="HAD-SF_hydro_IIA"/>
</dbReference>
<reference evidence="2" key="1">
    <citation type="submission" date="2020-03" db="EMBL/GenBank/DDBJ databases">
        <authorList>
            <person name="Chebbi M.A."/>
            <person name="Drezen J.M."/>
        </authorList>
    </citation>
    <scope>NUCLEOTIDE SEQUENCE</scope>
    <source>
        <tissue evidence="2">Whole body</tissue>
    </source>
</reference>
<sequence length="216" mass="23678">MANKIKAVFIDLSGTIHIDNNIIPGAIEALKKLRSTSAKIKFVTNTTKESKSSLHNRLINLGFDIKKDEIFSSLAAARELVIAKKLNPFLIIDPAAMEDFEDLIKTNEESNAVVLLEYSANVKAEVVGKPTEKFFTTALDGISPSEAVMIGDDIRDDIGGAQAVGIRGILVKTGKYRPDDEKLITPPPTKVVSSFVEAVNEIIYEMNWKTISRSTN</sequence>